<accession>A0A1X7T0I9</accession>
<organism evidence="2">
    <name type="scientific">Amphimedon queenslandica</name>
    <name type="common">Sponge</name>
    <dbReference type="NCBI Taxonomy" id="400682"/>
    <lineage>
        <taxon>Eukaryota</taxon>
        <taxon>Metazoa</taxon>
        <taxon>Porifera</taxon>
        <taxon>Demospongiae</taxon>
        <taxon>Heteroscleromorpha</taxon>
        <taxon>Haplosclerida</taxon>
        <taxon>Niphatidae</taxon>
        <taxon>Amphimedon</taxon>
    </lineage>
</organism>
<proteinExistence type="predicted"/>
<name>A0A1X7T0I9_AMPQE</name>
<feature type="coiled-coil region" evidence="1">
    <location>
        <begin position="44"/>
        <end position="88"/>
    </location>
</feature>
<protein>
    <submittedName>
        <fullName evidence="2">Uncharacterized protein</fullName>
    </submittedName>
</protein>
<evidence type="ECO:0000313" key="2">
    <source>
        <dbReference type="EnsemblMetazoa" id="Aqu2.1.07965_001"/>
    </source>
</evidence>
<evidence type="ECO:0000256" key="1">
    <source>
        <dbReference type="SAM" id="Coils"/>
    </source>
</evidence>
<reference evidence="2" key="1">
    <citation type="submission" date="2017-05" db="UniProtKB">
        <authorList>
            <consortium name="EnsemblMetazoa"/>
        </authorList>
    </citation>
    <scope>IDENTIFICATION</scope>
</reference>
<dbReference type="InParanoid" id="A0A1X7T0I9"/>
<dbReference type="EnsemblMetazoa" id="Aqu2.1.07965_001">
    <property type="protein sequence ID" value="Aqu2.1.07965_001"/>
    <property type="gene ID" value="Aqu2.1.07965"/>
</dbReference>
<dbReference type="AlphaFoldDB" id="A0A1X7T0I9"/>
<keyword evidence="1" id="KW-0175">Coiled coil</keyword>
<sequence length="91" mass="9919">MAAELTRKRVRGGHKGSATKLVNEVDDLLSTLDGRDPGEVSVKLAQLKRSLTEKKDAIETLDEEVVGLLEDEADLAQEIEEADAFKREGAV</sequence>